<dbReference type="Gene3D" id="2.30.320.10">
    <property type="entry name" value="YwqG-like"/>
    <property type="match status" value="1"/>
</dbReference>
<gene>
    <name evidence="1" type="ORF">H0H28_00100</name>
</gene>
<keyword evidence="2" id="KW-1185">Reference proteome</keyword>
<accession>A0A838WSD2</accession>
<sequence>MFKDAEEVSTAAAAFLSAEFVGKALTYLIEEIGLEPGEVAEVPLGSSRVGGLPDLPKGAEWPTGPGGMPYAFIAQINLAELRDAVGDASGLPESAHNATRLQQVR</sequence>
<protein>
    <submittedName>
        <fullName evidence="1">DUF1963 domain-containing protein</fullName>
    </submittedName>
</protein>
<dbReference type="AlphaFoldDB" id="A0A838WSD2"/>
<comment type="caution">
    <text evidence="1">The sequence shown here is derived from an EMBL/GenBank/DDBJ whole genome shotgun (WGS) entry which is preliminary data.</text>
</comment>
<dbReference type="Proteomes" id="UP000580709">
    <property type="component" value="Unassembled WGS sequence"/>
</dbReference>
<proteinExistence type="predicted"/>
<organism evidence="1 2">
    <name type="scientific">Corynebacterium sanguinis</name>
    <dbReference type="NCBI Taxonomy" id="2594913"/>
    <lineage>
        <taxon>Bacteria</taxon>
        <taxon>Bacillati</taxon>
        <taxon>Actinomycetota</taxon>
        <taxon>Actinomycetes</taxon>
        <taxon>Mycobacteriales</taxon>
        <taxon>Corynebacteriaceae</taxon>
        <taxon>Corynebacterium</taxon>
    </lineage>
</organism>
<name>A0A838WSD2_9CORY</name>
<dbReference type="InterPro" id="IPR015315">
    <property type="entry name" value="DUF1963"/>
</dbReference>
<dbReference type="Pfam" id="PF09234">
    <property type="entry name" value="DUF1963"/>
    <property type="match status" value="1"/>
</dbReference>
<dbReference type="RefSeq" id="WP_006841293.1">
    <property type="nucleotide sequence ID" value="NZ_JACEOR010000003.1"/>
</dbReference>
<dbReference type="SUPFAM" id="SSF103032">
    <property type="entry name" value="Hypothetical protein YwqG"/>
    <property type="match status" value="1"/>
</dbReference>
<dbReference type="EMBL" id="JACEOR010000003">
    <property type="protein sequence ID" value="MBA4503763.1"/>
    <property type="molecule type" value="Genomic_DNA"/>
</dbReference>
<evidence type="ECO:0000313" key="1">
    <source>
        <dbReference type="EMBL" id="MBA4503763.1"/>
    </source>
</evidence>
<evidence type="ECO:0000313" key="2">
    <source>
        <dbReference type="Proteomes" id="UP000580709"/>
    </source>
</evidence>
<dbReference type="InterPro" id="IPR035948">
    <property type="entry name" value="YwqG-like_sf"/>
</dbReference>
<reference evidence="1 2" key="1">
    <citation type="submission" date="2020-07" db="EMBL/GenBank/DDBJ databases">
        <authorList>
            <person name="Khare M."/>
        </authorList>
    </citation>
    <scope>NUCLEOTIDE SEQUENCE [LARGE SCALE GENOMIC DNA]</scope>
    <source>
        <strain evidence="1 2">P8776</strain>
    </source>
</reference>